<dbReference type="EMBL" id="JBJYXY010000001">
    <property type="protein sequence ID" value="MFN2977183.1"/>
    <property type="molecule type" value="Genomic_DNA"/>
</dbReference>
<comment type="similarity">
    <text evidence="1">Belongs to the ROK (NagC/XylR) family.</text>
</comment>
<dbReference type="Pfam" id="PF13412">
    <property type="entry name" value="HTH_24"/>
    <property type="match status" value="1"/>
</dbReference>
<dbReference type="SUPFAM" id="SSF53067">
    <property type="entry name" value="Actin-like ATPase domain"/>
    <property type="match status" value="1"/>
</dbReference>
<dbReference type="InterPro" id="IPR036388">
    <property type="entry name" value="WH-like_DNA-bd_sf"/>
</dbReference>
<dbReference type="RefSeq" id="WP_263414646.1">
    <property type="nucleotide sequence ID" value="NZ_BAABBH010000001.1"/>
</dbReference>
<organism evidence="2 3">
    <name type="scientific">Terriglobus aquaticus</name>
    <dbReference type="NCBI Taxonomy" id="940139"/>
    <lineage>
        <taxon>Bacteria</taxon>
        <taxon>Pseudomonadati</taxon>
        <taxon>Acidobacteriota</taxon>
        <taxon>Terriglobia</taxon>
        <taxon>Terriglobales</taxon>
        <taxon>Acidobacteriaceae</taxon>
        <taxon>Terriglobus</taxon>
    </lineage>
</organism>
<dbReference type="Gene3D" id="3.30.420.40">
    <property type="match status" value="2"/>
</dbReference>
<dbReference type="InterPro" id="IPR043129">
    <property type="entry name" value="ATPase_NBD"/>
</dbReference>
<dbReference type="PANTHER" id="PTHR18964:SF149">
    <property type="entry name" value="BIFUNCTIONAL UDP-N-ACETYLGLUCOSAMINE 2-EPIMERASE_N-ACETYLMANNOSAMINE KINASE"/>
    <property type="match status" value="1"/>
</dbReference>
<reference evidence="2 3" key="1">
    <citation type="submission" date="2024-12" db="EMBL/GenBank/DDBJ databases">
        <authorList>
            <person name="Lee Y."/>
        </authorList>
    </citation>
    <scope>NUCLEOTIDE SEQUENCE [LARGE SCALE GENOMIC DNA]</scope>
    <source>
        <strain evidence="2 3">03SUJ4</strain>
    </source>
</reference>
<accession>A0ABW9KPT7</accession>
<keyword evidence="3" id="KW-1185">Reference proteome</keyword>
<dbReference type="PANTHER" id="PTHR18964">
    <property type="entry name" value="ROK (REPRESSOR, ORF, KINASE) FAMILY"/>
    <property type="match status" value="1"/>
</dbReference>
<comment type="caution">
    <text evidence="2">The sequence shown here is derived from an EMBL/GenBank/DDBJ whole genome shotgun (WGS) entry which is preliminary data.</text>
</comment>
<evidence type="ECO:0000313" key="2">
    <source>
        <dbReference type="EMBL" id="MFN2977183.1"/>
    </source>
</evidence>
<gene>
    <name evidence="2" type="ORF">ACK2TP_15535</name>
</gene>
<sequence length="419" mass="44881">MASRILKTMRRTGGKHTVAPRLPMRAEAARPSQLRESNCRLLLNLLRGNSPCSKADLVRKSGLSATTVSVSIAHMTRLGLIEDLGDGESSGGRPPSLLRFNSSHGLVAGADVGGTRLRMMLADLNGTPVAHWATHLNERQKTPRTIVSLMQTGIREMMQQTDVSARVLHLTVGAPGITDVDHGVVLAAPNLQGWTEFPMRALVEREMKISCTVENDVNLAALGEQYRGEAQGVDDFIFIALGTGVGAGIFLRGALHHGADWTAGEIGYLPVYGMPREPVRLEETGQLERAIGGAGVEAMWQKALRRERRAAKADLMRLHAPEVFDLADEGHTLALEVTTETARILADAIGTLSLLYNPQLVVLGGGVGAHRTLCSATEAFLRENEFAQPKLRASSLGPEAQLFGAVSLSLSAAEAGLLC</sequence>
<dbReference type="SUPFAM" id="SSF46785">
    <property type="entry name" value="Winged helix' DNA-binding domain"/>
    <property type="match status" value="1"/>
</dbReference>
<dbReference type="Proteomes" id="UP001634747">
    <property type="component" value="Unassembled WGS sequence"/>
</dbReference>
<evidence type="ECO:0000256" key="1">
    <source>
        <dbReference type="ARBA" id="ARBA00006479"/>
    </source>
</evidence>
<protein>
    <submittedName>
        <fullName evidence="2">ROK family protein</fullName>
    </submittedName>
</protein>
<dbReference type="InterPro" id="IPR036390">
    <property type="entry name" value="WH_DNA-bd_sf"/>
</dbReference>
<evidence type="ECO:0000313" key="3">
    <source>
        <dbReference type="Proteomes" id="UP001634747"/>
    </source>
</evidence>
<dbReference type="InterPro" id="IPR000600">
    <property type="entry name" value="ROK"/>
</dbReference>
<dbReference type="Pfam" id="PF00480">
    <property type="entry name" value="ROK"/>
    <property type="match status" value="1"/>
</dbReference>
<name>A0ABW9KPT7_9BACT</name>
<dbReference type="Gene3D" id="1.10.10.10">
    <property type="entry name" value="Winged helix-like DNA-binding domain superfamily/Winged helix DNA-binding domain"/>
    <property type="match status" value="1"/>
</dbReference>
<proteinExistence type="inferred from homology"/>
<dbReference type="CDD" id="cd23763">
    <property type="entry name" value="ASKHA_ATPase_ROK"/>
    <property type="match status" value="1"/>
</dbReference>